<comment type="similarity">
    <text evidence="3 8">Belongs to the BPG-independent phosphoglycerate mutase family.</text>
</comment>
<dbReference type="CDD" id="cd16010">
    <property type="entry name" value="iPGM"/>
    <property type="match status" value="1"/>
</dbReference>
<name>A0A9D1MT06_9PROT</name>
<feature type="binding site" evidence="8 12">
    <location>
        <position position="387"/>
    </location>
    <ligand>
        <name>Mn(2+)</name>
        <dbReference type="ChEBI" id="CHEBI:29035"/>
        <label>1</label>
    </ligand>
</feature>
<dbReference type="Gene3D" id="3.40.1450.10">
    <property type="entry name" value="BPG-independent phosphoglycerate mutase, domain B"/>
    <property type="match status" value="1"/>
</dbReference>
<reference evidence="15" key="2">
    <citation type="journal article" date="2021" name="PeerJ">
        <title>Extensive microbial diversity within the chicken gut microbiome revealed by metagenomics and culture.</title>
        <authorList>
            <person name="Gilroy R."/>
            <person name="Ravi A."/>
            <person name="Getino M."/>
            <person name="Pursley I."/>
            <person name="Horton D.L."/>
            <person name="Alikhan N.F."/>
            <person name="Baker D."/>
            <person name="Gharbi K."/>
            <person name="Hall N."/>
            <person name="Watson M."/>
            <person name="Adriaenssens E.M."/>
            <person name="Foster-Nyarko E."/>
            <person name="Jarju S."/>
            <person name="Secka A."/>
            <person name="Antonio M."/>
            <person name="Oren A."/>
            <person name="Chaudhuri R.R."/>
            <person name="La Ragione R."/>
            <person name="Hildebrand F."/>
            <person name="Pallen M.J."/>
        </authorList>
    </citation>
    <scope>NUCLEOTIDE SEQUENCE</scope>
    <source>
        <strain evidence="15">CHK136-897</strain>
    </source>
</reference>
<dbReference type="HAMAP" id="MF_01038">
    <property type="entry name" value="GpmI"/>
    <property type="match status" value="1"/>
</dbReference>
<evidence type="ECO:0000256" key="9">
    <source>
        <dbReference type="NCBIfam" id="TIGR01307"/>
    </source>
</evidence>
<keyword evidence="5 8" id="KW-0324">Glycolysis</keyword>
<dbReference type="InterPro" id="IPR005995">
    <property type="entry name" value="Pgm_bpd_ind"/>
</dbReference>
<keyword evidence="6 8" id="KW-0464">Manganese</keyword>
<feature type="binding site" evidence="8 12">
    <location>
        <position position="425"/>
    </location>
    <ligand>
        <name>Mn(2+)</name>
        <dbReference type="ChEBI" id="CHEBI:29035"/>
        <label>2</label>
    </ligand>
</feature>
<comment type="caution">
    <text evidence="15">The sequence shown here is derived from an EMBL/GenBank/DDBJ whole genome shotgun (WGS) entry which is preliminary data.</text>
</comment>
<keyword evidence="7 8" id="KW-0413">Isomerase</keyword>
<feature type="binding site" evidence="8 12">
    <location>
        <position position="443"/>
    </location>
    <ligand>
        <name>Mn(2+)</name>
        <dbReference type="ChEBI" id="CHEBI:29035"/>
        <label>1</label>
    </ligand>
</feature>
<feature type="domain" description="BPG-independent PGAM N-terminal" evidence="14">
    <location>
        <begin position="87"/>
        <end position="267"/>
    </location>
</feature>
<evidence type="ECO:0000313" key="16">
    <source>
        <dbReference type="Proteomes" id="UP000824142"/>
    </source>
</evidence>
<feature type="binding site" evidence="8 12">
    <location>
        <position position="61"/>
    </location>
    <ligand>
        <name>Mn(2+)</name>
        <dbReference type="ChEBI" id="CHEBI:29035"/>
        <label>2</label>
    </ligand>
</feature>
<dbReference type="GO" id="GO:0005737">
    <property type="term" value="C:cytoplasm"/>
    <property type="evidence" value="ECO:0007669"/>
    <property type="project" value="InterPro"/>
</dbReference>
<evidence type="ECO:0000256" key="10">
    <source>
        <dbReference type="PIRSR" id="PIRSR001492-1"/>
    </source>
</evidence>
<dbReference type="InterPro" id="IPR036646">
    <property type="entry name" value="PGAM_B_sf"/>
</dbReference>
<dbReference type="Gene3D" id="3.40.720.10">
    <property type="entry name" value="Alkaline Phosphatase, subunit A"/>
    <property type="match status" value="1"/>
</dbReference>
<protein>
    <recommendedName>
        <fullName evidence="8 9">2,3-bisphosphoglycerate-independent phosphoglycerate mutase</fullName>
        <shortName evidence="8">BPG-independent PGAM</shortName>
        <shortName evidence="8">Phosphoglyceromutase</shortName>
        <shortName evidence="8">iPGM</shortName>
        <ecNumber evidence="8 9">5.4.2.12</ecNumber>
    </recommendedName>
</protein>
<comment type="function">
    <text evidence="8">Catalyzes the interconversion of 2-phosphoglycerate and 3-phosphoglycerate.</text>
</comment>
<evidence type="ECO:0000259" key="14">
    <source>
        <dbReference type="Pfam" id="PF06415"/>
    </source>
</evidence>
<feature type="binding site" evidence="8 12">
    <location>
        <position position="424"/>
    </location>
    <ligand>
        <name>Mn(2+)</name>
        <dbReference type="ChEBI" id="CHEBI:29035"/>
        <label>2</label>
    </ligand>
</feature>
<feature type="active site" description="Phosphoserine intermediate" evidence="8 10">
    <location>
        <position position="61"/>
    </location>
</feature>
<dbReference type="PANTHER" id="PTHR31637">
    <property type="entry name" value="2,3-BISPHOSPHOGLYCERATE-INDEPENDENT PHOSPHOGLYCERATE MUTASE"/>
    <property type="match status" value="1"/>
</dbReference>
<feature type="binding site" evidence="8 11">
    <location>
        <position position="182"/>
    </location>
    <ligand>
        <name>substrate</name>
    </ligand>
</feature>
<evidence type="ECO:0000256" key="1">
    <source>
        <dbReference type="ARBA" id="ARBA00000370"/>
    </source>
</evidence>
<dbReference type="SUPFAM" id="SSF64158">
    <property type="entry name" value="2,3-Bisphosphoglycerate-independent phosphoglycerate mutase, substrate-binding domain"/>
    <property type="match status" value="1"/>
</dbReference>
<dbReference type="EMBL" id="DVNO01000030">
    <property type="protein sequence ID" value="HIU65671.1"/>
    <property type="molecule type" value="Genomic_DNA"/>
</dbReference>
<evidence type="ECO:0000259" key="13">
    <source>
        <dbReference type="Pfam" id="PF01676"/>
    </source>
</evidence>
<dbReference type="GO" id="GO:0006007">
    <property type="term" value="P:glucose catabolic process"/>
    <property type="evidence" value="ECO:0007669"/>
    <property type="project" value="InterPro"/>
</dbReference>
<feature type="binding site" evidence="8 11">
    <location>
        <begin position="254"/>
        <end position="257"/>
    </location>
    <ligand>
        <name>substrate</name>
    </ligand>
</feature>
<dbReference type="Proteomes" id="UP000824142">
    <property type="component" value="Unassembled WGS sequence"/>
</dbReference>
<feature type="binding site" evidence="8 11">
    <location>
        <position position="188"/>
    </location>
    <ligand>
        <name>substrate</name>
    </ligand>
</feature>
<evidence type="ECO:0000313" key="15">
    <source>
        <dbReference type="EMBL" id="HIU65671.1"/>
    </source>
</evidence>
<dbReference type="GO" id="GO:0030145">
    <property type="term" value="F:manganese ion binding"/>
    <property type="evidence" value="ECO:0007669"/>
    <property type="project" value="UniProtKB-UniRule"/>
</dbReference>
<dbReference type="Pfam" id="PF06415">
    <property type="entry name" value="iPGM_N"/>
    <property type="match status" value="1"/>
</dbReference>
<reference evidence="15" key="1">
    <citation type="submission" date="2020-10" db="EMBL/GenBank/DDBJ databases">
        <authorList>
            <person name="Gilroy R."/>
        </authorList>
    </citation>
    <scope>NUCLEOTIDE SEQUENCE</scope>
    <source>
        <strain evidence="15">CHK136-897</strain>
    </source>
</reference>
<dbReference type="Pfam" id="PF01676">
    <property type="entry name" value="Metalloenzyme"/>
    <property type="match status" value="1"/>
</dbReference>
<evidence type="ECO:0000256" key="4">
    <source>
        <dbReference type="ARBA" id="ARBA00022723"/>
    </source>
</evidence>
<evidence type="ECO:0000256" key="12">
    <source>
        <dbReference type="PIRSR" id="PIRSR001492-3"/>
    </source>
</evidence>
<dbReference type="GO" id="GO:0004619">
    <property type="term" value="F:phosphoglycerate mutase activity"/>
    <property type="evidence" value="ECO:0007669"/>
    <property type="project" value="UniProtKB-UniRule"/>
</dbReference>
<comment type="cofactor">
    <cofactor evidence="8">
        <name>Mn(2+)</name>
        <dbReference type="ChEBI" id="CHEBI:29035"/>
    </cofactor>
    <text evidence="8">Binds 2 manganese ions per subunit.</text>
</comment>
<evidence type="ECO:0000256" key="8">
    <source>
        <dbReference type="HAMAP-Rule" id="MF_01038"/>
    </source>
</evidence>
<feature type="binding site" evidence="8 12">
    <location>
        <position position="11"/>
    </location>
    <ligand>
        <name>Mn(2+)</name>
        <dbReference type="ChEBI" id="CHEBI:29035"/>
        <label>2</label>
    </ligand>
</feature>
<feature type="domain" description="Metalloenzyme" evidence="13">
    <location>
        <begin position="3"/>
        <end position="478"/>
    </location>
</feature>
<proteinExistence type="inferred from homology"/>
<dbReference type="GO" id="GO:0006096">
    <property type="term" value="P:glycolytic process"/>
    <property type="evidence" value="ECO:0007669"/>
    <property type="project" value="UniProtKB-UniRule"/>
</dbReference>
<comment type="pathway">
    <text evidence="2 8">Carbohydrate degradation; glycolysis; pyruvate from D-glyceraldehyde 3-phosphate: step 3/5.</text>
</comment>
<evidence type="ECO:0000256" key="6">
    <source>
        <dbReference type="ARBA" id="ARBA00023211"/>
    </source>
</evidence>
<dbReference type="InterPro" id="IPR011258">
    <property type="entry name" value="BPG-indep_PGM_N"/>
</dbReference>
<evidence type="ECO:0000256" key="3">
    <source>
        <dbReference type="ARBA" id="ARBA00008819"/>
    </source>
</evidence>
<comment type="subunit">
    <text evidence="8">Monomer.</text>
</comment>
<evidence type="ECO:0000256" key="7">
    <source>
        <dbReference type="ARBA" id="ARBA00023235"/>
    </source>
</evidence>
<dbReference type="PIRSF" id="PIRSF001492">
    <property type="entry name" value="IPGAM"/>
    <property type="match status" value="1"/>
</dbReference>
<dbReference type="AlphaFoldDB" id="A0A9D1MT06"/>
<keyword evidence="4 8" id="KW-0479">Metal-binding</keyword>
<dbReference type="NCBIfam" id="TIGR01307">
    <property type="entry name" value="pgm_bpd_ind"/>
    <property type="match status" value="1"/>
</dbReference>
<evidence type="ECO:0000256" key="2">
    <source>
        <dbReference type="ARBA" id="ARBA00004798"/>
    </source>
</evidence>
<feature type="binding site" evidence="8 11">
    <location>
        <begin position="147"/>
        <end position="148"/>
    </location>
    <ligand>
        <name>substrate</name>
    </ligand>
</feature>
<dbReference type="PANTHER" id="PTHR31637:SF0">
    <property type="entry name" value="2,3-BISPHOSPHOGLYCERATE-INDEPENDENT PHOSPHOGLYCERATE MUTASE"/>
    <property type="match status" value="1"/>
</dbReference>
<organism evidence="15 16">
    <name type="scientific">Candidatus Enterousia avicola</name>
    <dbReference type="NCBI Taxonomy" id="2840787"/>
    <lineage>
        <taxon>Bacteria</taxon>
        <taxon>Pseudomonadati</taxon>
        <taxon>Pseudomonadota</taxon>
        <taxon>Alphaproteobacteria</taxon>
        <taxon>Candidatus Enterousia</taxon>
    </lineage>
</organism>
<dbReference type="InterPro" id="IPR006124">
    <property type="entry name" value="Metalloenzyme"/>
</dbReference>
<gene>
    <name evidence="8" type="primary">gpmI</name>
    <name evidence="15" type="ORF">IAC63_03475</name>
</gene>
<evidence type="ECO:0000256" key="11">
    <source>
        <dbReference type="PIRSR" id="PIRSR001492-2"/>
    </source>
</evidence>
<feature type="binding site" evidence="8 12">
    <location>
        <position position="383"/>
    </location>
    <ligand>
        <name>Mn(2+)</name>
        <dbReference type="ChEBI" id="CHEBI:29035"/>
        <label>1</label>
    </ligand>
</feature>
<comment type="catalytic activity">
    <reaction evidence="1 8">
        <text>(2R)-2-phosphoglycerate = (2R)-3-phosphoglycerate</text>
        <dbReference type="Rhea" id="RHEA:15901"/>
        <dbReference type="ChEBI" id="CHEBI:58272"/>
        <dbReference type="ChEBI" id="CHEBI:58289"/>
        <dbReference type="EC" id="5.4.2.12"/>
    </reaction>
</comment>
<dbReference type="InterPro" id="IPR017850">
    <property type="entry name" value="Alkaline_phosphatase_core_sf"/>
</dbReference>
<dbReference type="EC" id="5.4.2.12" evidence="8 9"/>
<feature type="binding site" evidence="8 11">
    <location>
        <position position="118"/>
    </location>
    <ligand>
        <name>substrate</name>
    </ligand>
</feature>
<dbReference type="SUPFAM" id="SSF53649">
    <property type="entry name" value="Alkaline phosphatase-like"/>
    <property type="match status" value="1"/>
</dbReference>
<feature type="binding site" evidence="8 11">
    <location>
        <position position="318"/>
    </location>
    <ligand>
        <name>substrate</name>
    </ligand>
</feature>
<evidence type="ECO:0000256" key="5">
    <source>
        <dbReference type="ARBA" id="ARBA00023152"/>
    </source>
</evidence>
<accession>A0A9D1MT06</accession>
<sequence length="491" mass="54040">MTKPLVLCIMDGVGIRESKEHNAVAMAKMPFFNELLAKYPHSKLDASGPAVGLPENTMGNSEVGHITIGAGRVVNQFLRRFQLENWTNNLPLQTFIKSVQSDGGIVHMAGLMSDGRVHSDINDMMTIAKQILKSGLKLCIHFIADGRDTPPQSAPVYVEKIKDALAEFLETKQAFWGTLSGRYYAMDRNKNMDRTELAFDAIACAKSEFTADSIDEALAEAYARGETDEFIKPTVISGDVAISEKDGFLFGNYRSDRARQIVRAMLGTGAKMLCFSQYGEGLNEVCPALLPDEEVKNTLGDILEKNGKSQLRIAETEKYNHVTYFFDAERNVDFVGEEKTLIPSPDVATFDLKPEMSALEITDALLPKLDKFDVVILNYANGDMVGHTGKEPAAIKAMEFLDVQLSRLVPAVLDLGGTILITADHGNAEKMWDDEHNLPWTAHTTNPVNFIVVSDKNYKVRDGGLADIAPTMLKLLDIPQPADMTGSSLID</sequence>